<feature type="domain" description="EAL" evidence="1">
    <location>
        <begin position="204"/>
        <end position="450"/>
    </location>
</feature>
<evidence type="ECO:0000313" key="3">
    <source>
        <dbReference type="Proteomes" id="UP000681027"/>
    </source>
</evidence>
<dbReference type="Gene3D" id="3.20.20.450">
    <property type="entry name" value="EAL domain"/>
    <property type="match status" value="1"/>
</dbReference>
<accession>A0ABS5NUV0</accession>
<keyword evidence="3" id="KW-1185">Reference proteome</keyword>
<protein>
    <submittedName>
        <fullName evidence="2">EAL domain-containing protein</fullName>
    </submittedName>
</protein>
<dbReference type="InterPro" id="IPR050706">
    <property type="entry name" value="Cyclic-di-GMP_PDE-like"/>
</dbReference>
<dbReference type="InterPro" id="IPR001633">
    <property type="entry name" value="EAL_dom"/>
</dbReference>
<evidence type="ECO:0000313" key="2">
    <source>
        <dbReference type="EMBL" id="MBS4190684.1"/>
    </source>
</evidence>
<evidence type="ECO:0000259" key="1">
    <source>
        <dbReference type="PROSITE" id="PS50883"/>
    </source>
</evidence>
<proteinExistence type="predicted"/>
<dbReference type="PANTHER" id="PTHR33121:SF76">
    <property type="entry name" value="SIGNALING PROTEIN"/>
    <property type="match status" value="1"/>
</dbReference>
<dbReference type="SUPFAM" id="SSF141868">
    <property type="entry name" value="EAL domain-like"/>
    <property type="match status" value="1"/>
</dbReference>
<dbReference type="PROSITE" id="PS50883">
    <property type="entry name" value="EAL"/>
    <property type="match status" value="1"/>
</dbReference>
<comment type="caution">
    <text evidence="2">The sequence shown here is derived from an EMBL/GenBank/DDBJ whole genome shotgun (WGS) entry which is preliminary data.</text>
</comment>
<dbReference type="CDD" id="cd01948">
    <property type="entry name" value="EAL"/>
    <property type="match status" value="1"/>
</dbReference>
<gene>
    <name evidence="2" type="ORF">KHA94_10860</name>
</gene>
<dbReference type="EMBL" id="JAGYPM010000002">
    <property type="protein sequence ID" value="MBS4190684.1"/>
    <property type="molecule type" value="Genomic_DNA"/>
</dbReference>
<dbReference type="Proteomes" id="UP000681027">
    <property type="component" value="Unassembled WGS sequence"/>
</dbReference>
<dbReference type="PANTHER" id="PTHR33121">
    <property type="entry name" value="CYCLIC DI-GMP PHOSPHODIESTERASE PDEF"/>
    <property type="match status" value="1"/>
</dbReference>
<sequence length="450" mass="51724">MVTYVNTNAASERNEFTGHQYKKKIKNLKKWMKIFLPLDKIRFYPPQFIIRDPIMKGVKKAFASGEEVAVIVFNIKNLREMSEQLGEQGYTQFIRLLKKTFQEIIEQEISSKEIIALHDYSSDGLTLLMKINHEYHCVNEIDQKMKKILRNSEKKLHEEMPLARPIFETGYMFIEKKHYSIQEAIMKAHQQALAMAEKRVQTEFNEMLYTVSKIVSQKEISLLAQPIIDLATGEVRAWEMLTRGPKESILESPLQLFSVARQTSMLYDLELIVFEKTLEQIHTTGCTQDIFINFTPITLGNNRFIRDIKKLLAKNKNISPRQLTLEITERDSIEGMENFLYNIKVLRMLGFRVAIDDTGAGYASLHSISEIMPDIIKIDRSVIQDIDKNTVKESMLKGLLLVAREVGSLVVAEGIENEAEASVLSRNKVDLAQGYYYARPNALMKGLKSS</sequence>
<name>A0ABS5NUV0_9BACI</name>
<organism evidence="2 3">
    <name type="scientific">Cytobacillus citreus</name>
    <dbReference type="NCBI Taxonomy" id="2833586"/>
    <lineage>
        <taxon>Bacteria</taxon>
        <taxon>Bacillati</taxon>
        <taxon>Bacillota</taxon>
        <taxon>Bacilli</taxon>
        <taxon>Bacillales</taxon>
        <taxon>Bacillaceae</taxon>
        <taxon>Cytobacillus</taxon>
    </lineage>
</organism>
<dbReference type="SMART" id="SM00052">
    <property type="entry name" value="EAL"/>
    <property type="match status" value="1"/>
</dbReference>
<dbReference type="Pfam" id="PF00563">
    <property type="entry name" value="EAL"/>
    <property type="match status" value="1"/>
</dbReference>
<reference evidence="2 3" key="1">
    <citation type="submission" date="2021-05" db="EMBL/GenBank/DDBJ databases">
        <title>Novel Bacillus species.</title>
        <authorList>
            <person name="Liu G."/>
        </authorList>
    </citation>
    <scope>NUCLEOTIDE SEQUENCE [LARGE SCALE GENOMIC DNA]</scope>
    <source>
        <strain evidence="2 3">FJAT-49705</strain>
    </source>
</reference>
<dbReference type="InterPro" id="IPR035919">
    <property type="entry name" value="EAL_sf"/>
</dbReference>